<dbReference type="Pfam" id="PF03345">
    <property type="entry name" value="OST48_N"/>
    <property type="match status" value="1"/>
</dbReference>
<keyword evidence="3" id="KW-1185">Reference proteome</keyword>
<gene>
    <name evidence="2" type="ORF">ARMSODRAFT_554629</name>
</gene>
<dbReference type="AlphaFoldDB" id="A0A2H3AVX2"/>
<evidence type="ECO:0000259" key="1">
    <source>
        <dbReference type="Pfam" id="PF03345"/>
    </source>
</evidence>
<proteinExistence type="predicted"/>
<evidence type="ECO:0000313" key="2">
    <source>
        <dbReference type="EMBL" id="PBK62845.1"/>
    </source>
</evidence>
<evidence type="ECO:0000313" key="3">
    <source>
        <dbReference type="Proteomes" id="UP000218334"/>
    </source>
</evidence>
<dbReference type="UniPathway" id="UPA00378"/>
<protein>
    <recommendedName>
        <fullName evidence="1">OST48 N-terminal domain-containing protein</fullName>
    </recommendedName>
</protein>
<dbReference type="EMBL" id="KZ293462">
    <property type="protein sequence ID" value="PBK62845.1"/>
    <property type="molecule type" value="Genomic_DNA"/>
</dbReference>
<name>A0A2H3AVX2_9AGAR</name>
<accession>A0A2H3AVX2</accession>
<organism evidence="2 3">
    <name type="scientific">Armillaria solidipes</name>
    <dbReference type="NCBI Taxonomy" id="1076256"/>
    <lineage>
        <taxon>Eukaryota</taxon>
        <taxon>Fungi</taxon>
        <taxon>Dikarya</taxon>
        <taxon>Basidiomycota</taxon>
        <taxon>Agaricomycotina</taxon>
        <taxon>Agaricomycetes</taxon>
        <taxon>Agaricomycetidae</taxon>
        <taxon>Agaricales</taxon>
        <taxon>Marasmiineae</taxon>
        <taxon>Physalacriaceae</taxon>
        <taxon>Armillaria</taxon>
    </lineage>
</organism>
<dbReference type="STRING" id="1076256.A0A2H3AVX2"/>
<dbReference type="InterPro" id="IPR055457">
    <property type="entry name" value="OST48_N"/>
</dbReference>
<feature type="domain" description="OST48 N-terminal" evidence="1">
    <location>
        <begin position="14"/>
        <end position="88"/>
    </location>
</feature>
<reference evidence="3" key="1">
    <citation type="journal article" date="2017" name="Nat. Ecol. Evol.">
        <title>Genome expansion and lineage-specific genetic innovations in the forest pathogenic fungi Armillaria.</title>
        <authorList>
            <person name="Sipos G."/>
            <person name="Prasanna A.N."/>
            <person name="Walter M.C."/>
            <person name="O'Connor E."/>
            <person name="Balint B."/>
            <person name="Krizsan K."/>
            <person name="Kiss B."/>
            <person name="Hess J."/>
            <person name="Varga T."/>
            <person name="Slot J."/>
            <person name="Riley R."/>
            <person name="Boka B."/>
            <person name="Rigling D."/>
            <person name="Barry K."/>
            <person name="Lee J."/>
            <person name="Mihaltcheva S."/>
            <person name="LaButti K."/>
            <person name="Lipzen A."/>
            <person name="Waldron R."/>
            <person name="Moloney N.M."/>
            <person name="Sperisen C."/>
            <person name="Kredics L."/>
            <person name="Vagvoelgyi C."/>
            <person name="Patrignani A."/>
            <person name="Fitzpatrick D."/>
            <person name="Nagy I."/>
            <person name="Doyle S."/>
            <person name="Anderson J.B."/>
            <person name="Grigoriev I.V."/>
            <person name="Gueldener U."/>
            <person name="Muensterkoetter M."/>
            <person name="Nagy L.G."/>
        </authorList>
    </citation>
    <scope>NUCLEOTIDE SEQUENCE [LARGE SCALE GENOMIC DNA]</scope>
    <source>
        <strain evidence="3">28-4</strain>
    </source>
</reference>
<dbReference type="Proteomes" id="UP000218334">
    <property type="component" value="Unassembled WGS sequence"/>
</dbReference>
<sequence length="113" mass="12247">MVLWYPICAWKQCSILNAPEESFAADSDSATDTFADAAEKGGEGLWAGSWLCVVSGFQVLNGARVACVGGVDLFSDKFASKEISKYMYASSSFRCVIFILSKGCEIREHTARA</sequence>